<evidence type="ECO:0000256" key="9">
    <source>
        <dbReference type="PROSITE-ProRule" id="PRU00560"/>
    </source>
</evidence>
<evidence type="ECO:0000256" key="6">
    <source>
        <dbReference type="ARBA" id="ARBA00034617"/>
    </source>
</evidence>
<keyword evidence="5" id="KW-0413">Isomerase</keyword>
<comment type="catalytic activity">
    <reaction evidence="6">
        <text>Couples ATP hydrolysis with the unwinding of duplex DNA by translocating in the 3'-5' direction.</text>
        <dbReference type="EC" id="5.6.2.4"/>
    </reaction>
</comment>
<proteinExistence type="predicted"/>
<feature type="coiled-coil region" evidence="10">
    <location>
        <begin position="6"/>
        <end position="33"/>
    </location>
</feature>
<evidence type="ECO:0000313" key="12">
    <source>
        <dbReference type="EMBL" id="MCY9696966.1"/>
    </source>
</evidence>
<evidence type="ECO:0000256" key="4">
    <source>
        <dbReference type="ARBA" id="ARBA00022840"/>
    </source>
</evidence>
<keyword evidence="2 9" id="KW-0378">Hydrolase</keyword>
<dbReference type="Gene3D" id="3.40.50.300">
    <property type="entry name" value="P-loop containing nucleotide triphosphate hydrolases"/>
    <property type="match status" value="3"/>
</dbReference>
<dbReference type="EC" id="5.6.2.4" evidence="7"/>
<dbReference type="InterPro" id="IPR014017">
    <property type="entry name" value="DNA_helicase_UvrD-like_C"/>
</dbReference>
<name>A0ABT4GLI6_9BACL</name>
<keyword evidence="3 9" id="KW-0347">Helicase</keyword>
<evidence type="ECO:0000259" key="11">
    <source>
        <dbReference type="PROSITE" id="PS51198"/>
    </source>
</evidence>
<protein>
    <recommendedName>
        <fullName evidence="7">DNA 3'-5' helicase</fullName>
        <ecNumber evidence="7">5.6.2.4</ecNumber>
    </recommendedName>
</protein>
<dbReference type="PANTHER" id="PTHR11070">
    <property type="entry name" value="UVRD / RECB / PCRA DNA HELICASE FAMILY MEMBER"/>
    <property type="match status" value="1"/>
</dbReference>
<dbReference type="Pfam" id="PF00580">
    <property type="entry name" value="UvrD-helicase"/>
    <property type="match status" value="1"/>
</dbReference>
<evidence type="ECO:0000256" key="5">
    <source>
        <dbReference type="ARBA" id="ARBA00023235"/>
    </source>
</evidence>
<dbReference type="Pfam" id="PF13361">
    <property type="entry name" value="UvrD_C"/>
    <property type="match status" value="1"/>
</dbReference>
<feature type="binding site" evidence="9">
    <location>
        <begin position="206"/>
        <end position="213"/>
    </location>
    <ligand>
        <name>ATP</name>
        <dbReference type="ChEBI" id="CHEBI:30616"/>
    </ligand>
</feature>
<organism evidence="12 13">
    <name type="scientific">Paenibacillus alginolyticus</name>
    <dbReference type="NCBI Taxonomy" id="59839"/>
    <lineage>
        <taxon>Bacteria</taxon>
        <taxon>Bacillati</taxon>
        <taxon>Bacillota</taxon>
        <taxon>Bacilli</taxon>
        <taxon>Bacillales</taxon>
        <taxon>Paenibacillaceae</taxon>
        <taxon>Paenibacillus</taxon>
    </lineage>
</organism>
<dbReference type="EMBL" id="JAMDMX010000119">
    <property type="protein sequence ID" value="MCY9696966.1"/>
    <property type="molecule type" value="Genomic_DNA"/>
</dbReference>
<evidence type="ECO:0000256" key="3">
    <source>
        <dbReference type="ARBA" id="ARBA00022806"/>
    </source>
</evidence>
<evidence type="ECO:0000256" key="10">
    <source>
        <dbReference type="SAM" id="Coils"/>
    </source>
</evidence>
<dbReference type="SUPFAM" id="SSF52540">
    <property type="entry name" value="P-loop containing nucleoside triphosphate hydrolases"/>
    <property type="match status" value="1"/>
</dbReference>
<dbReference type="InterPro" id="IPR027785">
    <property type="entry name" value="UvrD-like_helicase_C"/>
</dbReference>
<dbReference type="Proteomes" id="UP001527099">
    <property type="component" value="Unassembled WGS sequence"/>
</dbReference>
<evidence type="ECO:0000313" key="13">
    <source>
        <dbReference type="Proteomes" id="UP001527099"/>
    </source>
</evidence>
<comment type="caution">
    <text evidence="12">The sequence shown here is derived from an EMBL/GenBank/DDBJ whole genome shotgun (WGS) entry which is preliminary data.</text>
</comment>
<dbReference type="Pfam" id="PF13538">
    <property type="entry name" value="UvrD_C_2"/>
    <property type="match status" value="1"/>
</dbReference>
<dbReference type="InterPro" id="IPR027417">
    <property type="entry name" value="P-loop_NTPase"/>
</dbReference>
<dbReference type="InterPro" id="IPR000212">
    <property type="entry name" value="DNA_helicase_UvrD/REP"/>
</dbReference>
<reference evidence="12 13" key="1">
    <citation type="submission" date="2022-05" db="EMBL/GenBank/DDBJ databases">
        <title>Genome Sequencing of Bee-Associated Microbes.</title>
        <authorList>
            <person name="Dunlap C."/>
        </authorList>
    </citation>
    <scope>NUCLEOTIDE SEQUENCE [LARGE SCALE GENOMIC DNA]</scope>
    <source>
        <strain evidence="12 13">NRRL B-14421</strain>
    </source>
</reference>
<evidence type="ECO:0000256" key="8">
    <source>
        <dbReference type="ARBA" id="ARBA00048988"/>
    </source>
</evidence>
<sequence length="720" mass="81778">MDTKTQSAYQEELQQLERTNAEIDKQLERLRSTPVYYGPDLTEQALEAARENGRHNLAKAVDEPYFGRLDFQETGSASALPLYIGKSGVEDERTGQLLVIDWRAPVASLFYSFTGGLDAASYDSPDGLIDGLVYLKRNLVVRKQILQRVVDTYDRNEDSLGVGDEFLLYRLGENKDNKLRDIVSTIQAEQDRIIRAAKNTALIIQGVAGSGKTTVALHRLAFLLYQYREQVRAERMIIFAPNSMFLDYISGVLPELGVGNIQQSTFTDWALDVLDQEVKLADQALVLQTWFSLGSKRPPVDDQAPGRFKGSIAFKQYLDDCLTRFEESYVPTSDFIPWEGVKLPIASIREWFFVENKHYPLVKRRERVIARIKRWMEIQLDKIWEQSRKKELKKKAAQRLRTYLTGWPDHSAFSFYKMLFSDKGRPDSLPIDLLNQIPEPIVTASLKLFKKKEVQLEDLAPLLYIHTRLFGIPSDRLFDHVVIDEAQDFSPFQVAVLDSYTRNSSFTILGDLSQGIHAYQGITDWKEFSSLFQTDETGYFELERSYRSTMEIIQFANQVLKRGVENPLLAVPVFRSGNKVRVLQTDIKGRLPLLQRAIVTLKQGSSSTIAVVARTEKQAQELHDALTDAGIETNLITSKQRVYRGGISVLPVFLTKGLEFDAVLLMDVTAGHYEATFMDAKLLYVGCTRALHELWLMAPGELSPLVSTEDTEIVETHFPG</sequence>
<dbReference type="InterPro" id="IPR014016">
    <property type="entry name" value="UvrD-like_ATP-bd"/>
</dbReference>
<keyword evidence="1 9" id="KW-0547">Nucleotide-binding</keyword>
<dbReference type="RefSeq" id="WP_268617898.1">
    <property type="nucleotide sequence ID" value="NZ_JAMDMX010000119.1"/>
</dbReference>
<evidence type="ECO:0000256" key="7">
    <source>
        <dbReference type="ARBA" id="ARBA00034808"/>
    </source>
</evidence>
<evidence type="ECO:0000256" key="2">
    <source>
        <dbReference type="ARBA" id="ARBA00022801"/>
    </source>
</evidence>
<keyword evidence="10" id="KW-0175">Coiled coil</keyword>
<evidence type="ECO:0000256" key="1">
    <source>
        <dbReference type="ARBA" id="ARBA00022741"/>
    </source>
</evidence>
<feature type="domain" description="UvrD-like helicase ATP-binding" evidence="11">
    <location>
        <begin position="185"/>
        <end position="549"/>
    </location>
</feature>
<gene>
    <name evidence="12" type="ORF">M5X19_29475</name>
</gene>
<keyword evidence="13" id="KW-1185">Reference proteome</keyword>
<keyword evidence="4 9" id="KW-0067">ATP-binding</keyword>
<comment type="catalytic activity">
    <reaction evidence="8">
        <text>ATP + H2O = ADP + phosphate + H(+)</text>
        <dbReference type="Rhea" id="RHEA:13065"/>
        <dbReference type="ChEBI" id="CHEBI:15377"/>
        <dbReference type="ChEBI" id="CHEBI:15378"/>
        <dbReference type="ChEBI" id="CHEBI:30616"/>
        <dbReference type="ChEBI" id="CHEBI:43474"/>
        <dbReference type="ChEBI" id="CHEBI:456216"/>
        <dbReference type="EC" id="5.6.2.4"/>
    </reaction>
</comment>
<dbReference type="PANTHER" id="PTHR11070:SF17">
    <property type="entry name" value="DNA HELICASE IV"/>
    <property type="match status" value="1"/>
</dbReference>
<accession>A0ABT4GLI6</accession>
<dbReference type="PROSITE" id="PS51198">
    <property type="entry name" value="UVRD_HELICASE_ATP_BIND"/>
    <property type="match status" value="1"/>
</dbReference>